<protein>
    <submittedName>
        <fullName evidence="3">Uncharacterized protein</fullName>
    </submittedName>
</protein>
<dbReference type="InterPro" id="IPR051620">
    <property type="entry name" value="ORF904-like_C"/>
</dbReference>
<keyword evidence="1" id="KW-0378">Hydrolase</keyword>
<organism evidence="3 4">
    <name type="scientific">Klebsormidium nitens</name>
    <name type="common">Green alga</name>
    <name type="synonym">Ulothrix nitens</name>
    <dbReference type="NCBI Taxonomy" id="105231"/>
    <lineage>
        <taxon>Eukaryota</taxon>
        <taxon>Viridiplantae</taxon>
        <taxon>Streptophyta</taxon>
        <taxon>Klebsormidiophyceae</taxon>
        <taxon>Klebsormidiales</taxon>
        <taxon>Klebsormidiaceae</taxon>
        <taxon>Klebsormidium</taxon>
    </lineage>
</organism>
<feature type="compositionally biased region" description="Basic and acidic residues" evidence="2">
    <location>
        <begin position="13"/>
        <end position="24"/>
    </location>
</feature>
<dbReference type="GO" id="GO:0016787">
    <property type="term" value="F:hydrolase activity"/>
    <property type="evidence" value="ECO:0007669"/>
    <property type="project" value="UniProtKB-KW"/>
</dbReference>
<proteinExistence type="predicted"/>
<dbReference type="PANTHER" id="PTHR35372:SF2">
    <property type="entry name" value="SF3 HELICASE DOMAIN-CONTAINING PROTEIN"/>
    <property type="match status" value="1"/>
</dbReference>
<name>A0A1Y1IRS4_KLENI</name>
<evidence type="ECO:0000313" key="4">
    <source>
        <dbReference type="Proteomes" id="UP000054558"/>
    </source>
</evidence>
<evidence type="ECO:0000256" key="1">
    <source>
        <dbReference type="ARBA" id="ARBA00022801"/>
    </source>
</evidence>
<dbReference type="EMBL" id="DF237639">
    <property type="protein sequence ID" value="GAQ90828.1"/>
    <property type="molecule type" value="Genomic_DNA"/>
</dbReference>
<feature type="region of interest" description="Disordered" evidence="2">
    <location>
        <begin position="1"/>
        <end position="29"/>
    </location>
</feature>
<dbReference type="AlphaFoldDB" id="A0A1Y1IRS4"/>
<gene>
    <name evidence="3" type="ORF">KFL_006900030</name>
</gene>
<evidence type="ECO:0000256" key="2">
    <source>
        <dbReference type="SAM" id="MobiDB-lite"/>
    </source>
</evidence>
<evidence type="ECO:0000313" key="3">
    <source>
        <dbReference type="EMBL" id="GAQ90828.1"/>
    </source>
</evidence>
<sequence length="141" mass="15660">MYHFRNGPGGRESCPHLKPGDRGHNSNNFGLLRRGTEITYVCHSGRCQSASGRAKKKLGRLPFPNLSIFSGDEGGAQITDRLQIYTGHKLVFSNEKWYIWTGSVWRVDPSGREASNVCCGELNKISAAYQTDLDGSKSRCH</sequence>
<keyword evidence="4" id="KW-1185">Reference proteome</keyword>
<dbReference type="PANTHER" id="PTHR35372">
    <property type="entry name" value="ATP BINDING PROTEIN-RELATED"/>
    <property type="match status" value="1"/>
</dbReference>
<dbReference type="Proteomes" id="UP000054558">
    <property type="component" value="Unassembled WGS sequence"/>
</dbReference>
<reference evidence="3 4" key="1">
    <citation type="journal article" date="2014" name="Nat. Commun.">
        <title>Klebsormidium flaccidum genome reveals primary factors for plant terrestrial adaptation.</title>
        <authorList>
            <person name="Hori K."/>
            <person name="Maruyama F."/>
            <person name="Fujisawa T."/>
            <person name="Togashi T."/>
            <person name="Yamamoto N."/>
            <person name="Seo M."/>
            <person name="Sato S."/>
            <person name="Yamada T."/>
            <person name="Mori H."/>
            <person name="Tajima N."/>
            <person name="Moriyama T."/>
            <person name="Ikeuchi M."/>
            <person name="Watanabe M."/>
            <person name="Wada H."/>
            <person name="Kobayashi K."/>
            <person name="Saito M."/>
            <person name="Masuda T."/>
            <person name="Sasaki-Sekimoto Y."/>
            <person name="Mashiguchi K."/>
            <person name="Awai K."/>
            <person name="Shimojima M."/>
            <person name="Masuda S."/>
            <person name="Iwai M."/>
            <person name="Nobusawa T."/>
            <person name="Narise T."/>
            <person name="Kondo S."/>
            <person name="Saito H."/>
            <person name="Sato R."/>
            <person name="Murakawa M."/>
            <person name="Ihara Y."/>
            <person name="Oshima-Yamada Y."/>
            <person name="Ohtaka K."/>
            <person name="Satoh M."/>
            <person name="Sonobe K."/>
            <person name="Ishii M."/>
            <person name="Ohtani R."/>
            <person name="Kanamori-Sato M."/>
            <person name="Honoki R."/>
            <person name="Miyazaki D."/>
            <person name="Mochizuki H."/>
            <person name="Umetsu J."/>
            <person name="Higashi K."/>
            <person name="Shibata D."/>
            <person name="Kamiya Y."/>
            <person name="Sato N."/>
            <person name="Nakamura Y."/>
            <person name="Tabata S."/>
            <person name="Ida S."/>
            <person name="Kurokawa K."/>
            <person name="Ohta H."/>
        </authorList>
    </citation>
    <scope>NUCLEOTIDE SEQUENCE [LARGE SCALE GENOMIC DNA]</scope>
    <source>
        <strain evidence="3 4">NIES-2285</strain>
    </source>
</reference>
<accession>A0A1Y1IRS4</accession>